<sequence>MFWAERIRQSECLLCLYQKTKLHGRTNFIEQAVRGSRVSGYICSCGCFHSSSRLSSFQQDAALPHQAVSATFFEQRSAIARLEGRAGLYEASSICHGFARFAQIKP</sequence>
<dbReference type="EMBL" id="BGPR01183275">
    <property type="protein sequence ID" value="GBM69204.1"/>
    <property type="molecule type" value="Genomic_DNA"/>
</dbReference>
<keyword evidence="2" id="KW-1185">Reference proteome</keyword>
<organism evidence="1 2">
    <name type="scientific">Araneus ventricosus</name>
    <name type="common">Orbweaver spider</name>
    <name type="synonym">Epeira ventricosa</name>
    <dbReference type="NCBI Taxonomy" id="182803"/>
    <lineage>
        <taxon>Eukaryota</taxon>
        <taxon>Metazoa</taxon>
        <taxon>Ecdysozoa</taxon>
        <taxon>Arthropoda</taxon>
        <taxon>Chelicerata</taxon>
        <taxon>Arachnida</taxon>
        <taxon>Araneae</taxon>
        <taxon>Araneomorphae</taxon>
        <taxon>Entelegynae</taxon>
        <taxon>Araneoidea</taxon>
        <taxon>Araneidae</taxon>
        <taxon>Araneus</taxon>
    </lineage>
</organism>
<accession>A0A4Y2HUP2</accession>
<dbReference type="Proteomes" id="UP000499080">
    <property type="component" value="Unassembled WGS sequence"/>
</dbReference>
<gene>
    <name evidence="1" type="ORF">AVEN_186264_1</name>
</gene>
<evidence type="ECO:0000313" key="1">
    <source>
        <dbReference type="EMBL" id="GBM69204.1"/>
    </source>
</evidence>
<name>A0A4Y2HUP2_ARAVE</name>
<proteinExistence type="predicted"/>
<reference evidence="1 2" key="1">
    <citation type="journal article" date="2019" name="Sci. Rep.">
        <title>Orb-weaving spider Araneus ventricosus genome elucidates the spidroin gene catalogue.</title>
        <authorList>
            <person name="Kono N."/>
            <person name="Nakamura H."/>
            <person name="Ohtoshi R."/>
            <person name="Moran D.A.P."/>
            <person name="Shinohara A."/>
            <person name="Yoshida Y."/>
            <person name="Fujiwara M."/>
            <person name="Mori M."/>
            <person name="Tomita M."/>
            <person name="Arakawa K."/>
        </authorList>
    </citation>
    <scope>NUCLEOTIDE SEQUENCE [LARGE SCALE GENOMIC DNA]</scope>
</reference>
<comment type="caution">
    <text evidence="1">The sequence shown here is derived from an EMBL/GenBank/DDBJ whole genome shotgun (WGS) entry which is preliminary data.</text>
</comment>
<evidence type="ECO:0000313" key="2">
    <source>
        <dbReference type="Proteomes" id="UP000499080"/>
    </source>
</evidence>
<protein>
    <submittedName>
        <fullName evidence="1">Uncharacterized protein</fullName>
    </submittedName>
</protein>
<dbReference type="AlphaFoldDB" id="A0A4Y2HUP2"/>